<protein>
    <submittedName>
        <fullName evidence="1">Uncharacterized protein</fullName>
    </submittedName>
</protein>
<dbReference type="EMBL" id="AGEY01000175">
    <property type="protein sequence ID" value="EHL96616.1"/>
    <property type="molecule type" value="Genomic_DNA"/>
</dbReference>
<dbReference type="AlphaFoldDB" id="G9ZRF8"/>
<gene>
    <name evidence="1" type="ORF">HMPREF9103_02319</name>
</gene>
<reference evidence="1 2" key="1">
    <citation type="submission" date="2011-09" db="EMBL/GenBank/DDBJ databases">
        <authorList>
            <person name="Weinstock G."/>
            <person name="Sodergren E."/>
            <person name="Clifton S."/>
            <person name="Fulton L."/>
            <person name="Fulton B."/>
            <person name="Courtney L."/>
            <person name="Fronick C."/>
            <person name="Harrison M."/>
            <person name="Strong C."/>
            <person name="Farmer C."/>
            <person name="Delahaunty K."/>
            <person name="Markovic C."/>
            <person name="Hall O."/>
            <person name="Minx P."/>
            <person name="Tomlinson C."/>
            <person name="Mitreva M."/>
            <person name="Hou S."/>
            <person name="Chen J."/>
            <person name="Wollam A."/>
            <person name="Pepin K.H."/>
            <person name="Johnson M."/>
            <person name="Bhonagiri V."/>
            <person name="Zhang X."/>
            <person name="Suruliraj S."/>
            <person name="Warren W."/>
            <person name="Chinwalla A."/>
            <person name="Mardis E.R."/>
            <person name="Wilson R.K."/>
        </authorList>
    </citation>
    <scope>NUCLEOTIDE SEQUENCE [LARGE SCALE GENOMIC DNA]</scope>
    <source>
        <strain evidence="1 2">F0439</strain>
    </source>
</reference>
<sequence>IIDLGQLLRSWQEIMGRFGILNLINKLHPLLGAERWASYFEALPETASSMPMKANFRQMMLVSQTKLEENPMKIIETKQRSPLLIAQLTDTMGEIRSGNPPLFIGHGDPKNKGLCQASFKRNPPPDCCRK</sequence>
<dbReference type="HOGENOM" id="CLU_1931986_0_0_9"/>
<evidence type="ECO:0000313" key="2">
    <source>
        <dbReference type="Proteomes" id="UP000004625"/>
    </source>
</evidence>
<organism evidence="1 2">
    <name type="scientific">Lentilactobacillus parafarraginis F0439</name>
    <dbReference type="NCBI Taxonomy" id="797515"/>
    <lineage>
        <taxon>Bacteria</taxon>
        <taxon>Bacillati</taxon>
        <taxon>Bacillota</taxon>
        <taxon>Bacilli</taxon>
        <taxon>Lactobacillales</taxon>
        <taxon>Lactobacillaceae</taxon>
        <taxon>Lentilactobacillus</taxon>
    </lineage>
</organism>
<feature type="non-terminal residue" evidence="1">
    <location>
        <position position="1"/>
    </location>
</feature>
<proteinExistence type="predicted"/>
<evidence type="ECO:0000313" key="1">
    <source>
        <dbReference type="EMBL" id="EHL96616.1"/>
    </source>
</evidence>
<comment type="caution">
    <text evidence="1">The sequence shown here is derived from an EMBL/GenBank/DDBJ whole genome shotgun (WGS) entry which is preliminary data.</text>
</comment>
<accession>G9ZRF8</accession>
<name>G9ZRF8_9LACO</name>
<keyword evidence="2" id="KW-1185">Reference proteome</keyword>
<dbReference type="Proteomes" id="UP000004625">
    <property type="component" value="Unassembled WGS sequence"/>
</dbReference>